<name>A0A9D4EYY2_DREPO</name>
<proteinExistence type="predicted"/>
<dbReference type="AlphaFoldDB" id="A0A9D4EYY2"/>
<sequence>MDIIYNNNIGVSRLVEDNLSPLFCNIDSGSIGDDDDVDADEARAPAAAADDDDGDDEFDGKNDDTNDIQTEGIFVR</sequence>
<evidence type="ECO:0000256" key="1">
    <source>
        <dbReference type="SAM" id="MobiDB-lite"/>
    </source>
</evidence>
<protein>
    <submittedName>
        <fullName evidence="2">Uncharacterized protein</fullName>
    </submittedName>
</protein>
<reference evidence="2" key="2">
    <citation type="submission" date="2020-11" db="EMBL/GenBank/DDBJ databases">
        <authorList>
            <person name="McCartney M.A."/>
            <person name="Auch B."/>
            <person name="Kono T."/>
            <person name="Mallez S."/>
            <person name="Becker A."/>
            <person name="Gohl D.M."/>
            <person name="Silverstein K.A.T."/>
            <person name="Koren S."/>
            <person name="Bechman K.B."/>
            <person name="Herman A."/>
            <person name="Abrahante J.E."/>
            <person name="Garbe J."/>
        </authorList>
    </citation>
    <scope>NUCLEOTIDE SEQUENCE</scope>
    <source>
        <strain evidence="2">Duluth1</strain>
        <tissue evidence="2">Whole animal</tissue>
    </source>
</reference>
<evidence type="ECO:0000313" key="2">
    <source>
        <dbReference type="EMBL" id="KAH3788802.1"/>
    </source>
</evidence>
<organism evidence="2 3">
    <name type="scientific">Dreissena polymorpha</name>
    <name type="common">Zebra mussel</name>
    <name type="synonym">Mytilus polymorpha</name>
    <dbReference type="NCBI Taxonomy" id="45954"/>
    <lineage>
        <taxon>Eukaryota</taxon>
        <taxon>Metazoa</taxon>
        <taxon>Spiralia</taxon>
        <taxon>Lophotrochozoa</taxon>
        <taxon>Mollusca</taxon>
        <taxon>Bivalvia</taxon>
        <taxon>Autobranchia</taxon>
        <taxon>Heteroconchia</taxon>
        <taxon>Euheterodonta</taxon>
        <taxon>Imparidentia</taxon>
        <taxon>Neoheterodontei</taxon>
        <taxon>Myida</taxon>
        <taxon>Dreissenoidea</taxon>
        <taxon>Dreissenidae</taxon>
        <taxon>Dreissena</taxon>
    </lineage>
</organism>
<accession>A0A9D4EYY2</accession>
<keyword evidence="3" id="KW-1185">Reference proteome</keyword>
<evidence type="ECO:0000313" key="3">
    <source>
        <dbReference type="Proteomes" id="UP000828390"/>
    </source>
</evidence>
<comment type="caution">
    <text evidence="2">The sequence shown here is derived from an EMBL/GenBank/DDBJ whole genome shotgun (WGS) entry which is preliminary data.</text>
</comment>
<reference evidence="2" key="1">
    <citation type="journal article" date="2019" name="bioRxiv">
        <title>The Genome of the Zebra Mussel, Dreissena polymorpha: A Resource for Invasive Species Research.</title>
        <authorList>
            <person name="McCartney M.A."/>
            <person name="Auch B."/>
            <person name="Kono T."/>
            <person name="Mallez S."/>
            <person name="Zhang Y."/>
            <person name="Obille A."/>
            <person name="Becker A."/>
            <person name="Abrahante J.E."/>
            <person name="Garbe J."/>
            <person name="Badalamenti J.P."/>
            <person name="Herman A."/>
            <person name="Mangelson H."/>
            <person name="Liachko I."/>
            <person name="Sullivan S."/>
            <person name="Sone E.D."/>
            <person name="Koren S."/>
            <person name="Silverstein K.A.T."/>
            <person name="Beckman K.B."/>
            <person name="Gohl D.M."/>
        </authorList>
    </citation>
    <scope>NUCLEOTIDE SEQUENCE</scope>
    <source>
        <strain evidence="2">Duluth1</strain>
        <tissue evidence="2">Whole animal</tissue>
    </source>
</reference>
<feature type="region of interest" description="Disordered" evidence="1">
    <location>
        <begin position="29"/>
        <end position="76"/>
    </location>
</feature>
<feature type="compositionally biased region" description="Acidic residues" evidence="1">
    <location>
        <begin position="49"/>
        <end position="58"/>
    </location>
</feature>
<dbReference type="Proteomes" id="UP000828390">
    <property type="component" value="Unassembled WGS sequence"/>
</dbReference>
<gene>
    <name evidence="2" type="ORF">DPMN_166964</name>
</gene>
<dbReference type="EMBL" id="JAIWYP010000008">
    <property type="protein sequence ID" value="KAH3788802.1"/>
    <property type="molecule type" value="Genomic_DNA"/>
</dbReference>